<evidence type="ECO:0000259" key="19">
    <source>
        <dbReference type="PROSITE" id="PS50110"/>
    </source>
</evidence>
<dbReference type="InterPro" id="IPR058031">
    <property type="entry name" value="AAA_lid_NorR"/>
</dbReference>
<dbReference type="Gene3D" id="1.10.8.60">
    <property type="match status" value="1"/>
</dbReference>
<evidence type="ECO:0000259" key="18">
    <source>
        <dbReference type="PROSITE" id="PS50045"/>
    </source>
</evidence>
<feature type="modified residue" description="4-aspartylphosphate" evidence="16">
    <location>
        <position position="57"/>
    </location>
</feature>
<comment type="caution">
    <text evidence="20">The sequence shown here is derived from an EMBL/GenBank/DDBJ whole genome shotgun (WGS) entry which is preliminary data.</text>
</comment>
<dbReference type="CDD" id="cd00009">
    <property type="entry name" value="AAA"/>
    <property type="match status" value="1"/>
</dbReference>
<dbReference type="InterPro" id="IPR002197">
    <property type="entry name" value="HTH_Fis"/>
</dbReference>
<gene>
    <name evidence="20" type="primary">atoC_1</name>
    <name evidence="20" type="ORF">LzC2_08740</name>
</gene>
<reference evidence="20 21" key="1">
    <citation type="journal article" date="2020" name="Syst. Appl. Microbiol.">
        <title>Alienimonas chondri sp. nov., a novel planctomycete isolated from the biofilm of the red alga Chondrus crispus.</title>
        <authorList>
            <person name="Vitorino I."/>
            <person name="Albuquerque L."/>
            <person name="Wiegand S."/>
            <person name="Kallscheuer N."/>
            <person name="da Costa M.S."/>
            <person name="Lobo-da-Cunha A."/>
            <person name="Jogler C."/>
            <person name="Lage O.M."/>
        </authorList>
    </citation>
    <scope>NUCLEOTIDE SEQUENCE [LARGE SCALE GENOMIC DNA]</scope>
    <source>
        <strain evidence="20 21">LzC2</strain>
    </source>
</reference>
<dbReference type="InterPro" id="IPR009057">
    <property type="entry name" value="Homeodomain-like_sf"/>
</dbReference>
<dbReference type="PANTHER" id="PTHR32071:SF95">
    <property type="entry name" value="DNA-BINDING TRANSCRIPTIONAL REGULATOR NTRC"/>
    <property type="match status" value="1"/>
</dbReference>
<dbReference type="Gene3D" id="1.10.10.60">
    <property type="entry name" value="Homeodomain-like"/>
    <property type="match status" value="1"/>
</dbReference>
<dbReference type="InterPro" id="IPR003593">
    <property type="entry name" value="AAA+_ATPase"/>
</dbReference>
<sequence length="482" mass="52766">MPRLLVIDDDRSVPLMVRRAVDGLQIGGEPVEVSAALTASDGLRLASTERPDVVLLDLVLPGAKGRDLFDSLHKEDPKRPVLFVTAGGTSDTAIEAMKQGAFDYLLKPLDLPKLRELLTTALESRRLMSTKVGLSAQAGDSMPTDLFIGRTESAVQVYKSIGLVAAQDVTVLVRGESGTGKELVARAIYHHGKRQDKPFMAINCAAIPDALLESELFGHEKGAFTGADRQRIGKFEQCSGGTIFLDEIGDTTLPMQAKMLRLLQEQRFERVGGNVTIKTDVRVIAATNRPLEAMVDSGEFRGDLFFRLNEFSIDIPPLRERGDDVLLLVEFFLSRFKRELGQTELEGIAPEAVTYLRHYAWPGNVRELQSVLRKAILHSSGPVIVPKDLPAEVRGGTAEPPKETGPPSDLRPLLEGAFAENSDDIYADSLELMERYVVTRILDRTGGNQSRAAKMLGITRGSLRNKIRGLGITIEQVIGSDD</sequence>
<keyword evidence="6" id="KW-0547">Nucleotide-binding</keyword>
<evidence type="ECO:0000256" key="4">
    <source>
        <dbReference type="ARBA" id="ARBA00022491"/>
    </source>
</evidence>
<proteinExistence type="predicted"/>
<keyword evidence="11" id="KW-0010">Activator</keyword>
<name>A0ABX1VAQ4_9PLAN</name>
<evidence type="ECO:0000256" key="6">
    <source>
        <dbReference type="ARBA" id="ARBA00022741"/>
    </source>
</evidence>
<dbReference type="Proteomes" id="UP000609651">
    <property type="component" value="Unassembled WGS sequence"/>
</dbReference>
<evidence type="ECO:0000256" key="5">
    <source>
        <dbReference type="ARBA" id="ARBA00022553"/>
    </source>
</evidence>
<dbReference type="InterPro" id="IPR011006">
    <property type="entry name" value="CheY-like_superfamily"/>
</dbReference>
<dbReference type="SUPFAM" id="SSF52540">
    <property type="entry name" value="P-loop containing nucleoside triphosphate hydrolases"/>
    <property type="match status" value="1"/>
</dbReference>
<keyword evidence="9" id="KW-0805">Transcription regulation</keyword>
<dbReference type="SUPFAM" id="SSF52172">
    <property type="entry name" value="CheY-like"/>
    <property type="match status" value="1"/>
</dbReference>
<keyword evidence="5 16" id="KW-0597">Phosphoprotein</keyword>
<dbReference type="Gene3D" id="3.40.50.2300">
    <property type="match status" value="1"/>
</dbReference>
<dbReference type="RefSeq" id="WP_171184166.1">
    <property type="nucleotide sequence ID" value="NZ_WTPX01000017.1"/>
</dbReference>
<dbReference type="Pfam" id="PF25601">
    <property type="entry name" value="AAA_lid_14"/>
    <property type="match status" value="1"/>
</dbReference>
<dbReference type="SUPFAM" id="SSF46689">
    <property type="entry name" value="Homeodomain-like"/>
    <property type="match status" value="1"/>
</dbReference>
<evidence type="ECO:0000256" key="14">
    <source>
        <dbReference type="ARBA" id="ARBA00029881"/>
    </source>
</evidence>
<evidence type="ECO:0000313" key="20">
    <source>
        <dbReference type="EMBL" id="NNJ24814.1"/>
    </source>
</evidence>
<evidence type="ECO:0000256" key="8">
    <source>
        <dbReference type="ARBA" id="ARBA00023012"/>
    </source>
</evidence>
<evidence type="ECO:0000256" key="11">
    <source>
        <dbReference type="ARBA" id="ARBA00023159"/>
    </source>
</evidence>
<dbReference type="InterPro" id="IPR002078">
    <property type="entry name" value="Sigma_54_int"/>
</dbReference>
<organism evidence="20 21">
    <name type="scientific">Alienimonas chondri</name>
    <dbReference type="NCBI Taxonomy" id="2681879"/>
    <lineage>
        <taxon>Bacteria</taxon>
        <taxon>Pseudomonadati</taxon>
        <taxon>Planctomycetota</taxon>
        <taxon>Planctomycetia</taxon>
        <taxon>Planctomycetales</taxon>
        <taxon>Planctomycetaceae</taxon>
        <taxon>Alienimonas</taxon>
    </lineage>
</organism>
<dbReference type="PROSITE" id="PS50045">
    <property type="entry name" value="SIGMA54_INTERACT_4"/>
    <property type="match status" value="1"/>
</dbReference>
<evidence type="ECO:0000256" key="10">
    <source>
        <dbReference type="ARBA" id="ARBA00023125"/>
    </source>
</evidence>
<dbReference type="PRINTS" id="PR01590">
    <property type="entry name" value="HTHFIS"/>
</dbReference>
<evidence type="ECO:0000256" key="2">
    <source>
        <dbReference type="ARBA" id="ARBA00019059"/>
    </source>
</evidence>
<accession>A0ABX1VAQ4</accession>
<feature type="domain" description="Response regulatory" evidence="19">
    <location>
        <begin position="3"/>
        <end position="122"/>
    </location>
</feature>
<evidence type="ECO:0000256" key="9">
    <source>
        <dbReference type="ARBA" id="ARBA00023015"/>
    </source>
</evidence>
<evidence type="ECO:0000313" key="21">
    <source>
        <dbReference type="Proteomes" id="UP000609651"/>
    </source>
</evidence>
<keyword evidence="7" id="KW-0067">ATP-binding</keyword>
<dbReference type="PROSITE" id="PS50110">
    <property type="entry name" value="RESPONSE_REGULATORY"/>
    <property type="match status" value="1"/>
</dbReference>
<dbReference type="PANTHER" id="PTHR32071">
    <property type="entry name" value="TRANSCRIPTIONAL REGULATORY PROTEIN"/>
    <property type="match status" value="1"/>
</dbReference>
<evidence type="ECO:0000256" key="3">
    <source>
        <dbReference type="ARBA" id="ARBA00022490"/>
    </source>
</evidence>
<dbReference type="PROSITE" id="PS00675">
    <property type="entry name" value="SIGMA54_INTERACT_1"/>
    <property type="match status" value="1"/>
</dbReference>
<keyword evidence="8" id="KW-0902">Two-component regulatory system</keyword>
<keyword evidence="21" id="KW-1185">Reference proteome</keyword>
<feature type="region of interest" description="Disordered" evidence="17">
    <location>
        <begin position="388"/>
        <end position="409"/>
    </location>
</feature>
<protein>
    <recommendedName>
        <fullName evidence="2">DNA-binding transcriptional regulator NtrC</fullName>
    </recommendedName>
    <alternativeName>
        <fullName evidence="14">Nitrogen regulation protein NR(I)</fullName>
    </alternativeName>
    <alternativeName>
        <fullName evidence="15">Nitrogen regulator I</fullName>
    </alternativeName>
</protein>
<feature type="domain" description="Sigma-54 factor interaction" evidence="18">
    <location>
        <begin position="147"/>
        <end position="377"/>
    </location>
</feature>
<keyword evidence="3" id="KW-0963">Cytoplasm</keyword>
<evidence type="ECO:0000256" key="15">
    <source>
        <dbReference type="ARBA" id="ARBA00031910"/>
    </source>
</evidence>
<comment type="subcellular location">
    <subcellularLocation>
        <location evidence="1">Cytoplasm</location>
    </subcellularLocation>
</comment>
<dbReference type="Gene3D" id="3.40.50.300">
    <property type="entry name" value="P-loop containing nucleotide triphosphate hydrolases"/>
    <property type="match status" value="1"/>
</dbReference>
<keyword evidence="12" id="KW-0804">Transcription</keyword>
<evidence type="ECO:0000256" key="7">
    <source>
        <dbReference type="ARBA" id="ARBA00022840"/>
    </source>
</evidence>
<evidence type="ECO:0000256" key="17">
    <source>
        <dbReference type="SAM" id="MobiDB-lite"/>
    </source>
</evidence>
<dbReference type="SMART" id="SM00382">
    <property type="entry name" value="AAA"/>
    <property type="match status" value="1"/>
</dbReference>
<keyword evidence="10" id="KW-0238">DNA-binding</keyword>
<dbReference type="Pfam" id="PF02954">
    <property type="entry name" value="HTH_8"/>
    <property type="match status" value="1"/>
</dbReference>
<dbReference type="InterPro" id="IPR001789">
    <property type="entry name" value="Sig_transdc_resp-reg_receiver"/>
</dbReference>
<keyword evidence="13" id="KW-0535">Nitrogen fixation</keyword>
<evidence type="ECO:0000256" key="12">
    <source>
        <dbReference type="ARBA" id="ARBA00023163"/>
    </source>
</evidence>
<dbReference type="InterPro" id="IPR025662">
    <property type="entry name" value="Sigma_54_int_dom_ATP-bd_1"/>
</dbReference>
<evidence type="ECO:0000256" key="1">
    <source>
        <dbReference type="ARBA" id="ARBA00004496"/>
    </source>
</evidence>
<dbReference type="InterPro" id="IPR027417">
    <property type="entry name" value="P-loop_NTPase"/>
</dbReference>
<dbReference type="EMBL" id="WTPX01000017">
    <property type="protein sequence ID" value="NNJ24814.1"/>
    <property type="molecule type" value="Genomic_DNA"/>
</dbReference>
<keyword evidence="4" id="KW-0678">Repressor</keyword>
<dbReference type="Pfam" id="PF00158">
    <property type="entry name" value="Sigma54_activat"/>
    <property type="match status" value="1"/>
</dbReference>
<dbReference type="Pfam" id="PF00072">
    <property type="entry name" value="Response_reg"/>
    <property type="match status" value="1"/>
</dbReference>
<evidence type="ECO:0000256" key="16">
    <source>
        <dbReference type="PROSITE-ProRule" id="PRU00169"/>
    </source>
</evidence>
<dbReference type="SMART" id="SM00448">
    <property type="entry name" value="REC"/>
    <property type="match status" value="1"/>
</dbReference>
<dbReference type="CDD" id="cd00156">
    <property type="entry name" value="REC"/>
    <property type="match status" value="1"/>
</dbReference>
<evidence type="ECO:0000256" key="13">
    <source>
        <dbReference type="ARBA" id="ARBA00023231"/>
    </source>
</evidence>